<dbReference type="SUPFAM" id="SSF101744">
    <property type="entry name" value="Rof/RNase P subunit-like"/>
    <property type="match status" value="1"/>
</dbReference>
<reference evidence="1 2" key="1">
    <citation type="submission" date="2015-12" db="EMBL/GenBank/DDBJ databases">
        <authorList>
            <person name="Shamseldin A."/>
            <person name="Moawad H."/>
            <person name="Abd El-Rahim W.M."/>
            <person name="Sadowsky M.J."/>
        </authorList>
    </citation>
    <scope>NUCLEOTIDE SEQUENCE [LARGE SCALE GENOMIC DNA]</scope>
    <source>
        <strain evidence="1 2">DG5B</strain>
    </source>
</reference>
<dbReference type="Proteomes" id="UP000059542">
    <property type="component" value="Chromosome"/>
</dbReference>
<dbReference type="InterPro" id="IPR038626">
    <property type="entry name" value="Rof-like_sf"/>
</dbReference>
<dbReference type="InterPro" id="IPR009778">
    <property type="entry name" value="ROF"/>
</dbReference>
<dbReference type="AlphaFoldDB" id="A0A0U3K1M8"/>
<name>A0A0U3K1M8_9BACT</name>
<dbReference type="Pfam" id="PF07073">
    <property type="entry name" value="ROF"/>
    <property type="match status" value="1"/>
</dbReference>
<evidence type="ECO:0000313" key="2">
    <source>
        <dbReference type="Proteomes" id="UP000059542"/>
    </source>
</evidence>
<dbReference type="KEGG" id="hyg:AUC43_16125"/>
<dbReference type="RefSeq" id="WP_068195976.1">
    <property type="nucleotide sequence ID" value="NZ_CP013909.1"/>
</dbReference>
<evidence type="ECO:0008006" key="3">
    <source>
        <dbReference type="Google" id="ProtNLM"/>
    </source>
</evidence>
<evidence type="ECO:0000313" key="1">
    <source>
        <dbReference type="EMBL" id="ALW86479.1"/>
    </source>
</evidence>
<dbReference type="STRING" id="1411621.AUC43_16125"/>
<accession>A0A0U3K1M8</accession>
<gene>
    <name evidence="1" type="ORF">AUC43_16125</name>
</gene>
<organism evidence="1 2">
    <name type="scientific">Hymenobacter sedentarius</name>
    <dbReference type="NCBI Taxonomy" id="1411621"/>
    <lineage>
        <taxon>Bacteria</taxon>
        <taxon>Pseudomonadati</taxon>
        <taxon>Bacteroidota</taxon>
        <taxon>Cytophagia</taxon>
        <taxon>Cytophagales</taxon>
        <taxon>Hymenobacteraceae</taxon>
        <taxon>Hymenobacter</taxon>
    </lineage>
</organism>
<sequence length="90" mass="10387">MSTDYTPIDCHFYDLLEAAATLRRRVDLQYFNDLRQLCLASGVIDTLLVRDKVEYMRLKSGEEIRLDHIIRLDDTPAPAYADFPDFSLGC</sequence>
<protein>
    <recommendedName>
        <fullName evidence="3">Rho-binding antiterminator</fullName>
    </recommendedName>
</protein>
<dbReference type="OrthoDB" id="5344363at2"/>
<dbReference type="Gene3D" id="2.30.30.400">
    <property type="entry name" value="Rof-like"/>
    <property type="match status" value="1"/>
</dbReference>
<dbReference type="EMBL" id="CP013909">
    <property type="protein sequence ID" value="ALW86479.1"/>
    <property type="molecule type" value="Genomic_DNA"/>
</dbReference>
<dbReference type="InterPro" id="IPR023534">
    <property type="entry name" value="Rof/RNase_P-like"/>
</dbReference>
<proteinExistence type="predicted"/>
<keyword evidence="2" id="KW-1185">Reference proteome</keyword>